<keyword evidence="11 12" id="KW-0119">Carbohydrate metabolism</keyword>
<evidence type="ECO:0000256" key="11">
    <source>
        <dbReference type="ARBA" id="ARBA00023277"/>
    </source>
</evidence>
<keyword evidence="5 12" id="KW-0479">Metal-binding</keyword>
<dbReference type="InterPro" id="IPR002139">
    <property type="entry name" value="Ribo/fructo_kinase"/>
</dbReference>
<feature type="binding site" evidence="12">
    <location>
        <position position="160"/>
    </location>
    <ligand>
        <name>substrate</name>
    </ligand>
</feature>
<feature type="binding site" evidence="12">
    <location>
        <position position="303"/>
    </location>
    <ligand>
        <name>K(+)</name>
        <dbReference type="ChEBI" id="CHEBI:29103"/>
    </ligand>
</feature>
<organism evidence="14 15">
    <name type="scientific">Oerskovia rustica</name>
    <dbReference type="NCBI Taxonomy" id="2762237"/>
    <lineage>
        <taxon>Bacteria</taxon>
        <taxon>Bacillati</taxon>
        <taxon>Actinomycetota</taxon>
        <taxon>Actinomycetes</taxon>
        <taxon>Micrococcales</taxon>
        <taxon>Cellulomonadaceae</taxon>
        <taxon>Oerskovia</taxon>
    </lineage>
</organism>
<dbReference type="CDD" id="cd01174">
    <property type="entry name" value="ribokinase"/>
    <property type="match status" value="1"/>
</dbReference>
<comment type="similarity">
    <text evidence="12">Belongs to the carbohydrate kinase PfkB family. Ribokinase subfamily.</text>
</comment>
<dbReference type="InterPro" id="IPR002173">
    <property type="entry name" value="Carboh/pur_kinase_PfkB_CS"/>
</dbReference>
<dbReference type="SUPFAM" id="SSF53613">
    <property type="entry name" value="Ribokinase-like"/>
    <property type="match status" value="1"/>
</dbReference>
<evidence type="ECO:0000256" key="10">
    <source>
        <dbReference type="ARBA" id="ARBA00022958"/>
    </source>
</evidence>
<comment type="subcellular location">
    <subcellularLocation>
        <location evidence="12">Cytoplasm</location>
    </subcellularLocation>
</comment>
<keyword evidence="9 12" id="KW-0460">Magnesium</keyword>
<gene>
    <name evidence="12" type="primary">rbsK</name>
    <name evidence="14" type="ORF">H9652_13970</name>
</gene>
<feature type="binding site" evidence="12">
    <location>
        <position position="201"/>
    </location>
    <ligand>
        <name>ATP</name>
        <dbReference type="ChEBI" id="CHEBI:30616"/>
    </ligand>
</feature>
<dbReference type="EMBL" id="JACSQQ010000024">
    <property type="protein sequence ID" value="MBD7951507.1"/>
    <property type="molecule type" value="Genomic_DNA"/>
</dbReference>
<keyword evidence="10 12" id="KW-0630">Potassium</keyword>
<comment type="activity regulation">
    <text evidence="12">Activated by a monovalent cation that binds near, but not in, the active site. The most likely occupant of the site in vivo is potassium. Ion binding induces a conformational change that may alter substrate affinity.</text>
</comment>
<feature type="binding site" evidence="12">
    <location>
        <position position="305"/>
    </location>
    <ligand>
        <name>K(+)</name>
        <dbReference type="ChEBI" id="CHEBI:29103"/>
    </ligand>
</feature>
<keyword evidence="4 12" id="KW-0808">Transferase</keyword>
<feature type="binding site" evidence="12">
    <location>
        <position position="266"/>
    </location>
    <ligand>
        <name>K(+)</name>
        <dbReference type="ChEBI" id="CHEBI:29103"/>
    </ligand>
</feature>
<dbReference type="PANTHER" id="PTHR10584:SF166">
    <property type="entry name" value="RIBOKINASE"/>
    <property type="match status" value="1"/>
</dbReference>
<dbReference type="PROSITE" id="PS00584">
    <property type="entry name" value="PFKB_KINASES_2"/>
    <property type="match status" value="1"/>
</dbReference>
<feature type="domain" description="Carbohydrate kinase PfkB" evidence="13">
    <location>
        <begin position="22"/>
        <end position="311"/>
    </location>
</feature>
<keyword evidence="8 12" id="KW-0067">ATP-binding</keyword>
<keyword evidence="15" id="KW-1185">Reference proteome</keyword>
<dbReference type="EC" id="2.7.1.15" evidence="2 12"/>
<feature type="binding site" evidence="12">
    <location>
        <begin position="237"/>
        <end position="242"/>
    </location>
    <ligand>
        <name>ATP</name>
        <dbReference type="ChEBI" id="CHEBI:30616"/>
    </ligand>
</feature>
<comment type="caution">
    <text evidence="14">The sequence shown here is derived from an EMBL/GenBank/DDBJ whole genome shotgun (WGS) entry which is preliminary data.</text>
</comment>
<comment type="pathway">
    <text evidence="12">Carbohydrate metabolism; D-ribose degradation; D-ribose 5-phosphate from beta-D-ribopyranose: step 2/2.</text>
</comment>
<dbReference type="Proteomes" id="UP000641803">
    <property type="component" value="Unassembled WGS sequence"/>
</dbReference>
<evidence type="ECO:0000313" key="15">
    <source>
        <dbReference type="Proteomes" id="UP000641803"/>
    </source>
</evidence>
<feature type="binding site" evidence="12">
    <location>
        <position position="309"/>
    </location>
    <ligand>
        <name>K(+)</name>
        <dbReference type="ChEBI" id="CHEBI:29103"/>
    </ligand>
</feature>
<evidence type="ECO:0000256" key="2">
    <source>
        <dbReference type="ARBA" id="ARBA00012035"/>
    </source>
</evidence>
<evidence type="ECO:0000313" key="14">
    <source>
        <dbReference type="EMBL" id="MBD7951507.1"/>
    </source>
</evidence>
<evidence type="ECO:0000256" key="9">
    <source>
        <dbReference type="ARBA" id="ARBA00022842"/>
    </source>
</evidence>
<keyword evidence="7 12" id="KW-0418">Kinase</keyword>
<name>A0ABR8RV43_9CELL</name>
<proteinExistence type="inferred from homology"/>
<comment type="catalytic activity">
    <reaction evidence="12">
        <text>D-ribose + ATP = D-ribose 5-phosphate + ADP + H(+)</text>
        <dbReference type="Rhea" id="RHEA:13697"/>
        <dbReference type="ChEBI" id="CHEBI:15378"/>
        <dbReference type="ChEBI" id="CHEBI:30616"/>
        <dbReference type="ChEBI" id="CHEBI:47013"/>
        <dbReference type="ChEBI" id="CHEBI:78346"/>
        <dbReference type="ChEBI" id="CHEBI:456216"/>
        <dbReference type="EC" id="2.7.1.15"/>
    </reaction>
</comment>
<evidence type="ECO:0000256" key="1">
    <source>
        <dbReference type="ARBA" id="ARBA00005380"/>
    </source>
</evidence>
<comment type="function">
    <text evidence="12">Catalyzes the phosphorylation of ribose at O-5 in a reaction requiring ATP and magnesium. The resulting D-ribose-5-phosphate can then be used either for sythesis of nucleotides, histidine, and tryptophan, or as a component of the pentose phosphate pathway.</text>
</comment>
<dbReference type="PRINTS" id="PR00990">
    <property type="entry name" value="RIBOKINASE"/>
</dbReference>
<feature type="binding site" evidence="12">
    <location>
        <begin position="58"/>
        <end position="62"/>
    </location>
    <ligand>
        <name>substrate</name>
    </ligand>
</feature>
<feature type="active site" description="Proton acceptor" evidence="12">
    <location>
        <position position="270"/>
    </location>
</feature>
<feature type="binding site" evidence="12">
    <location>
        <begin position="269"/>
        <end position="270"/>
    </location>
    <ligand>
        <name>ATP</name>
        <dbReference type="ChEBI" id="CHEBI:30616"/>
    </ligand>
</feature>
<protein>
    <recommendedName>
        <fullName evidence="3 12">Ribokinase</fullName>
        <shortName evidence="12">RK</shortName>
        <ecNumber evidence="2 12">2.7.1.15</ecNumber>
    </recommendedName>
</protein>
<feature type="binding site" evidence="12">
    <location>
        <position position="264"/>
    </location>
    <ligand>
        <name>K(+)</name>
        <dbReference type="ChEBI" id="CHEBI:29103"/>
    </ligand>
</feature>
<evidence type="ECO:0000256" key="12">
    <source>
        <dbReference type="HAMAP-Rule" id="MF_01987"/>
    </source>
</evidence>
<evidence type="ECO:0000256" key="8">
    <source>
        <dbReference type="ARBA" id="ARBA00022840"/>
    </source>
</evidence>
<comment type="subunit">
    <text evidence="12">Homodimer.</text>
</comment>
<dbReference type="Gene3D" id="3.40.1190.20">
    <property type="match status" value="1"/>
</dbReference>
<dbReference type="PANTHER" id="PTHR10584">
    <property type="entry name" value="SUGAR KINASE"/>
    <property type="match status" value="1"/>
</dbReference>
<dbReference type="Pfam" id="PF00294">
    <property type="entry name" value="PfkB"/>
    <property type="match status" value="1"/>
</dbReference>
<evidence type="ECO:0000256" key="3">
    <source>
        <dbReference type="ARBA" id="ARBA00016943"/>
    </source>
</evidence>
<keyword evidence="12" id="KW-0963">Cytoplasm</keyword>
<reference evidence="14 15" key="1">
    <citation type="submission" date="2020-08" db="EMBL/GenBank/DDBJ databases">
        <title>A Genomic Blueprint of the Chicken Gut Microbiome.</title>
        <authorList>
            <person name="Gilroy R."/>
            <person name="Ravi A."/>
            <person name="Getino M."/>
            <person name="Pursley I."/>
            <person name="Horton D.L."/>
            <person name="Alikhan N.-F."/>
            <person name="Baker D."/>
            <person name="Gharbi K."/>
            <person name="Hall N."/>
            <person name="Watson M."/>
            <person name="Adriaenssens E.M."/>
            <person name="Foster-Nyarko E."/>
            <person name="Jarju S."/>
            <person name="Secka A."/>
            <person name="Antonio M."/>
            <person name="Oren A."/>
            <person name="Chaudhuri R."/>
            <person name="La Ragione R.M."/>
            <person name="Hildebrand F."/>
            <person name="Pallen M.J."/>
        </authorList>
    </citation>
    <scope>NUCLEOTIDE SEQUENCE [LARGE SCALE GENOMIC DNA]</scope>
    <source>
        <strain evidence="14 15">Sa4CUA1</strain>
    </source>
</reference>
<comment type="cofactor">
    <cofactor evidence="12">
        <name>Mg(2+)</name>
        <dbReference type="ChEBI" id="CHEBI:18420"/>
    </cofactor>
    <text evidence="12">Requires a divalent cation, most likely magnesium in vivo, as an electrophilic catalyst to aid phosphoryl group transfer. It is the chelate of the metal and the nucleotide that is the actual substrate.</text>
</comment>
<dbReference type="InterPro" id="IPR029056">
    <property type="entry name" value="Ribokinase-like"/>
</dbReference>
<comment type="caution">
    <text evidence="12">Lacks conserved residue(s) required for the propagation of feature annotation.</text>
</comment>
<evidence type="ECO:0000256" key="5">
    <source>
        <dbReference type="ARBA" id="ARBA00022723"/>
    </source>
</evidence>
<evidence type="ECO:0000259" key="13">
    <source>
        <dbReference type="Pfam" id="PF00294"/>
    </source>
</evidence>
<feature type="binding site" evidence="12">
    <location>
        <begin position="30"/>
        <end position="32"/>
    </location>
    <ligand>
        <name>substrate</name>
    </ligand>
</feature>
<evidence type="ECO:0000256" key="4">
    <source>
        <dbReference type="ARBA" id="ARBA00022679"/>
    </source>
</evidence>
<dbReference type="InterPro" id="IPR011877">
    <property type="entry name" value="Ribokinase"/>
</dbReference>
<evidence type="ECO:0000256" key="6">
    <source>
        <dbReference type="ARBA" id="ARBA00022741"/>
    </source>
</evidence>
<dbReference type="InterPro" id="IPR011611">
    <property type="entry name" value="PfkB_dom"/>
</dbReference>
<dbReference type="HAMAP" id="MF_01987">
    <property type="entry name" value="Ribokinase"/>
    <property type="match status" value="1"/>
</dbReference>
<comment type="similarity">
    <text evidence="1">Belongs to the carbohydrate kinase pfkB family.</text>
</comment>
<dbReference type="RefSeq" id="WP_191796787.1">
    <property type="nucleotide sequence ID" value="NZ_JACSQQ010000024.1"/>
</dbReference>
<accession>A0ABR8RV43</accession>
<sequence>MSARPEGGVTPALAPQVAASPEVTVVGSLNMDIRLTVDRIPRSGETISATGLKRSPGGKGANQAVAAARLGRRVAMVGAVGDDDAGRAITARLVAEGLDVASVAVSEQPTGTAVILWEQPESTIVIEAGANADVDEQFVDSRDAAVRAVADAQVVLCQCETPLGALAAVTRLATGTTILNPAPAVPVPAEIRDRFDVLVPNRFELATLAGAPEAPEALADVVAMVRGLAFPGDVVVTLGADGSVVVPRDGLPTPVPAVRVDAIDTTAAGDSFCAALADGLLRGEDLVGAARWAARVAAVTTTRDGAIESLPLADEVPAAPQDPTPEH</sequence>
<feature type="binding site" evidence="12">
    <location>
        <position position="300"/>
    </location>
    <ligand>
        <name>K(+)</name>
        <dbReference type="ChEBI" id="CHEBI:29103"/>
    </ligand>
</feature>
<evidence type="ECO:0000256" key="7">
    <source>
        <dbReference type="ARBA" id="ARBA00022777"/>
    </source>
</evidence>
<feature type="binding site" evidence="12">
    <location>
        <position position="270"/>
    </location>
    <ligand>
        <name>substrate</name>
    </ligand>
</feature>
<keyword evidence="6 12" id="KW-0547">Nucleotide-binding</keyword>